<reference evidence="1" key="2">
    <citation type="submission" date="2017-01" db="EMBL/GenBank/DDBJ databases">
        <authorList>
            <person name="Mah S.A."/>
            <person name="Swanson W.J."/>
            <person name="Moy G.W."/>
            <person name="Vacquier V.D."/>
        </authorList>
    </citation>
    <scope>NUCLEOTIDE SEQUENCE [LARGE SCALE GENOMIC DNA]</scope>
    <source>
        <strain evidence="1">COL-18-3</strain>
    </source>
</reference>
<evidence type="ECO:0000313" key="4">
    <source>
        <dbReference type="Proteomes" id="UP000188320"/>
    </source>
</evidence>
<accession>A0A1R1PCE6</accession>
<proteinExistence type="predicted"/>
<protein>
    <submittedName>
        <fullName evidence="1">Uncharacterized protein</fullName>
    </submittedName>
</protein>
<dbReference type="EMBL" id="LSSK01000726">
    <property type="protein sequence ID" value="OMH82165.1"/>
    <property type="molecule type" value="Genomic_DNA"/>
</dbReference>
<dbReference type="Proteomes" id="UP000188320">
    <property type="component" value="Unassembled WGS sequence"/>
</dbReference>
<evidence type="ECO:0000313" key="3">
    <source>
        <dbReference type="EMBL" id="OMH82165.1"/>
    </source>
</evidence>
<dbReference type="EMBL" id="LSSK01000742">
    <property type="protein sequence ID" value="OMH82083.1"/>
    <property type="molecule type" value="Genomic_DNA"/>
</dbReference>
<name>A0A1R1PCE6_ZANCU</name>
<dbReference type="EMBL" id="LSSK01001882">
    <property type="protein sequence ID" value="OMH78611.1"/>
    <property type="molecule type" value="Genomic_DNA"/>
</dbReference>
<keyword evidence="4" id="KW-1185">Reference proteome</keyword>
<gene>
    <name evidence="3" type="ORF">AX774_g4362</name>
    <name evidence="2" type="ORF">AX774_g4442</name>
    <name evidence="1" type="ORF">AX774_g7999</name>
</gene>
<reference evidence="4" key="1">
    <citation type="submission" date="2017-01" db="EMBL/GenBank/DDBJ databases">
        <authorList>
            <person name="Wang Y."/>
            <person name="White M."/>
            <person name="Kvist S."/>
            <person name="Moncalvo J.-M."/>
        </authorList>
    </citation>
    <scope>NUCLEOTIDE SEQUENCE [LARGE SCALE GENOMIC DNA]</scope>
    <source>
        <strain evidence="4">COL-18-3</strain>
    </source>
</reference>
<organism evidence="1 4">
    <name type="scientific">Zancudomyces culisetae</name>
    <name type="common">Gut fungus</name>
    <name type="synonym">Smittium culisetae</name>
    <dbReference type="NCBI Taxonomy" id="1213189"/>
    <lineage>
        <taxon>Eukaryota</taxon>
        <taxon>Fungi</taxon>
        <taxon>Fungi incertae sedis</taxon>
        <taxon>Zoopagomycota</taxon>
        <taxon>Kickxellomycotina</taxon>
        <taxon>Harpellomycetes</taxon>
        <taxon>Harpellales</taxon>
        <taxon>Legeriomycetaceae</taxon>
        <taxon>Zancudomyces</taxon>
    </lineage>
</organism>
<evidence type="ECO:0000313" key="1">
    <source>
        <dbReference type="EMBL" id="OMH78611.1"/>
    </source>
</evidence>
<sequence length="71" mass="8250">MSPQQRHRTFLRVASLELRIKGRVCEIAPEYANDQISKSLLGKHIYTYHNAQTSKNTGGNNEYWPFKEHSC</sequence>
<evidence type="ECO:0000313" key="2">
    <source>
        <dbReference type="EMBL" id="OMH82083.1"/>
    </source>
</evidence>
<comment type="caution">
    <text evidence="1">The sequence shown here is derived from an EMBL/GenBank/DDBJ whole genome shotgun (WGS) entry which is preliminary data.</text>
</comment>
<dbReference type="AlphaFoldDB" id="A0A1R1PCE6"/>